<dbReference type="PANTHER" id="PTHR38469:SF1">
    <property type="entry name" value="PERIPLASMIC PEPTIDASE SUBFAMILY S1B"/>
    <property type="match status" value="1"/>
</dbReference>
<dbReference type="SUPFAM" id="SSF50494">
    <property type="entry name" value="Trypsin-like serine proteases"/>
    <property type="match status" value="1"/>
</dbReference>
<feature type="chain" id="PRO_5023016642" description="Dipeptidyl-peptidase" evidence="6">
    <location>
        <begin position="24"/>
        <end position="742"/>
    </location>
</feature>
<proteinExistence type="inferred from homology"/>
<dbReference type="GO" id="GO:0070009">
    <property type="term" value="F:serine-type aminopeptidase activity"/>
    <property type="evidence" value="ECO:0007669"/>
    <property type="project" value="UniProtKB-UniRule"/>
</dbReference>
<keyword evidence="8" id="KW-1185">Reference proteome</keyword>
<keyword evidence="4 6" id="KW-0732">Signal</keyword>
<dbReference type="OrthoDB" id="9805367at2"/>
<dbReference type="RefSeq" id="WP_101073650.1">
    <property type="nucleotide sequence ID" value="NZ_PISP01000003.1"/>
</dbReference>
<dbReference type="Proteomes" id="UP000233398">
    <property type="component" value="Unassembled WGS sequence"/>
</dbReference>
<comment type="similarity">
    <text evidence="1 6">Belongs to the peptidase S46 family.</text>
</comment>
<dbReference type="GO" id="GO:0008239">
    <property type="term" value="F:dipeptidyl-peptidase activity"/>
    <property type="evidence" value="ECO:0007669"/>
    <property type="project" value="UniProtKB-UniRule"/>
</dbReference>
<accession>A0A2N0VG61</accession>
<dbReference type="Gene3D" id="2.40.10.10">
    <property type="entry name" value="Trypsin-like serine proteases"/>
    <property type="match status" value="2"/>
</dbReference>
<dbReference type="GO" id="GO:0043171">
    <property type="term" value="P:peptide catabolic process"/>
    <property type="evidence" value="ECO:0007669"/>
    <property type="project" value="UniProtKB-UniRule"/>
</dbReference>
<feature type="signal peptide" evidence="6">
    <location>
        <begin position="1"/>
        <end position="23"/>
    </location>
</feature>
<dbReference type="InterPro" id="IPR019500">
    <property type="entry name" value="Pep_S46"/>
</dbReference>
<protein>
    <recommendedName>
        <fullName evidence="6">Dipeptidyl-peptidase</fullName>
        <ecNumber evidence="6">3.4.14.-</ecNumber>
    </recommendedName>
</protein>
<keyword evidence="2 6" id="KW-0031">Aminopeptidase</keyword>
<dbReference type="InterPro" id="IPR043504">
    <property type="entry name" value="Peptidase_S1_PA_chymotrypsin"/>
</dbReference>
<dbReference type="PROSITE" id="PS51257">
    <property type="entry name" value="PROKAR_LIPOPROTEIN"/>
    <property type="match status" value="1"/>
</dbReference>
<keyword evidence="5 6" id="KW-0378">Hydrolase</keyword>
<dbReference type="Pfam" id="PF10459">
    <property type="entry name" value="Peptidase_S46"/>
    <property type="match status" value="1"/>
</dbReference>
<evidence type="ECO:0000256" key="3">
    <source>
        <dbReference type="ARBA" id="ARBA00022670"/>
    </source>
</evidence>
<keyword evidence="6" id="KW-0720">Serine protease</keyword>
<evidence type="ECO:0000256" key="1">
    <source>
        <dbReference type="ARBA" id="ARBA00010491"/>
    </source>
</evidence>
<dbReference type="InterPro" id="IPR009003">
    <property type="entry name" value="Peptidase_S1_PA"/>
</dbReference>
<sequence length="742" mass="84937">MKSILFGCIISCFILFTACSTHQTVTESDPFPPSSPDHSGMWLMPQLQGELYELLNERGLTLTEDEIYSNTEPSLHRAITRINIGNEGGGTGSFVSDQGLILTNHHVAYDAITSASSTDHNYLINGFYAQTAKDEIPVPGYTVHIPLEQIDITNEITSRLDSELTYQEEAEQIEVIKQQLIEEYTTDDADITAEIDDIWSGNRYILSSYQIIRDVRLVYAPEEAIGKFGGDIDNWMWPRHTGDFTFLRAYVSQDGTAQEYQPQNVPYQPDYTLPIKNGLLNPGDFTMTLGFPGTTYRQESSYAFDFYEHRQFPVLEKAFRAYLNGLESVSSPQDGNTEVAAEKASIANTLKYYNGIREGFEKHNITQQKSQFDDRFYEWVKSDSLRNLKYGRVLQQLEQSYSIAGQTGDVLYLSFYALQFSKILQAASLFDEIYSTSPDDEVQQSDEEKLMMYDFFRQLHQAYNPDSERIILRDLLFAFAELPEDRRPLIYYRFFDGAATDELQHELQQFIDRQFSTSVLTDTSAARDLIFSEYNPSEQSRPDSLYLIANDIHEMFEQSRENYVRHFRYLLPAQKRYVEGVQEMNPENLHHADANFTLRLSAGEIMGYKPEDGVYNLPFTTLSGMFAKNRDEFPFSVPEKLTTYSANQADFSGYENYDGDLMLNFLSTNDITGGNSGSPVLNRHGELIGLAFDGNIEGIVSDYFFIPQLSRTLSVDIRFILFMMDEIDNTDRLLDELRIISD</sequence>
<evidence type="ECO:0000313" key="7">
    <source>
        <dbReference type="EMBL" id="PKD43177.1"/>
    </source>
</evidence>
<dbReference type="GO" id="GO:0006508">
    <property type="term" value="P:proteolysis"/>
    <property type="evidence" value="ECO:0007669"/>
    <property type="project" value="UniProtKB-KW"/>
</dbReference>
<name>A0A2N0VG61_9BACT</name>
<evidence type="ECO:0000256" key="2">
    <source>
        <dbReference type="ARBA" id="ARBA00022438"/>
    </source>
</evidence>
<evidence type="ECO:0000256" key="6">
    <source>
        <dbReference type="RuleBase" id="RU366067"/>
    </source>
</evidence>
<dbReference type="EMBL" id="PISP01000003">
    <property type="protein sequence ID" value="PKD43177.1"/>
    <property type="molecule type" value="Genomic_DNA"/>
</dbReference>
<keyword evidence="3 6" id="KW-0645">Protease</keyword>
<evidence type="ECO:0000256" key="4">
    <source>
        <dbReference type="ARBA" id="ARBA00022729"/>
    </source>
</evidence>
<gene>
    <name evidence="7" type="ORF">CWD77_11180</name>
</gene>
<comment type="function">
    <text evidence="6">Catalyzes the removal of dipeptides from the N-terminus of oligopeptides.</text>
</comment>
<organism evidence="7 8">
    <name type="scientific">Rhodohalobacter barkolensis</name>
    <dbReference type="NCBI Taxonomy" id="2053187"/>
    <lineage>
        <taxon>Bacteria</taxon>
        <taxon>Pseudomonadati</taxon>
        <taxon>Balneolota</taxon>
        <taxon>Balneolia</taxon>
        <taxon>Balneolales</taxon>
        <taxon>Balneolaceae</taxon>
        <taxon>Rhodohalobacter</taxon>
    </lineage>
</organism>
<evidence type="ECO:0000313" key="8">
    <source>
        <dbReference type="Proteomes" id="UP000233398"/>
    </source>
</evidence>
<dbReference type="AlphaFoldDB" id="A0A2N0VG61"/>
<dbReference type="EC" id="3.4.14.-" evidence="6"/>
<comment type="caution">
    <text evidence="7">The sequence shown here is derived from an EMBL/GenBank/DDBJ whole genome shotgun (WGS) entry which is preliminary data.</text>
</comment>
<dbReference type="PANTHER" id="PTHR38469">
    <property type="entry name" value="PERIPLASMIC PEPTIDASE SUBFAMILY S1B"/>
    <property type="match status" value="1"/>
</dbReference>
<reference evidence="7 8" key="1">
    <citation type="submission" date="2017-11" db="EMBL/GenBank/DDBJ databases">
        <title>Rhodohalobacter 15182 sp. nov., isolated from a salt lake.</title>
        <authorList>
            <person name="Han S."/>
        </authorList>
    </citation>
    <scope>NUCLEOTIDE SEQUENCE [LARGE SCALE GENOMIC DNA]</scope>
    <source>
        <strain evidence="7 8">15182</strain>
    </source>
</reference>
<evidence type="ECO:0000256" key="5">
    <source>
        <dbReference type="ARBA" id="ARBA00022801"/>
    </source>
</evidence>